<dbReference type="InterPro" id="IPR036397">
    <property type="entry name" value="RNaseH_sf"/>
</dbReference>
<feature type="compositionally biased region" description="Acidic residues" evidence="10">
    <location>
        <begin position="516"/>
        <end position="526"/>
    </location>
</feature>
<dbReference type="InterPro" id="IPR012337">
    <property type="entry name" value="RNaseH-like_sf"/>
</dbReference>
<keyword evidence="8" id="KW-0239">DNA-directed DNA polymerase</keyword>
<evidence type="ECO:0000256" key="9">
    <source>
        <dbReference type="ARBA" id="ARBA00023172"/>
    </source>
</evidence>
<feature type="region of interest" description="Disordered" evidence="10">
    <location>
        <begin position="501"/>
        <end position="526"/>
    </location>
</feature>
<keyword evidence="7" id="KW-0695">RNA-directed DNA polymerase</keyword>
<evidence type="ECO:0000256" key="4">
    <source>
        <dbReference type="ARBA" id="ARBA00022801"/>
    </source>
</evidence>
<keyword evidence="8" id="KW-0548">Nucleotidyltransferase</keyword>
<keyword evidence="13" id="KW-1185">Reference proteome</keyword>
<dbReference type="Pfam" id="PF25597">
    <property type="entry name" value="SH3_retrovirus"/>
    <property type="match status" value="1"/>
</dbReference>
<dbReference type="PANTHER" id="PTHR42648">
    <property type="entry name" value="TRANSPOSASE, PUTATIVE-RELATED"/>
    <property type="match status" value="1"/>
</dbReference>
<evidence type="ECO:0000256" key="10">
    <source>
        <dbReference type="SAM" id="MobiDB-lite"/>
    </source>
</evidence>
<reference evidence="12" key="2">
    <citation type="submission" date="2022-01" db="EMBL/GenBank/DDBJ databases">
        <authorList>
            <person name="Yamashiro T."/>
            <person name="Shiraishi A."/>
            <person name="Satake H."/>
            <person name="Nakayama K."/>
        </authorList>
    </citation>
    <scope>NUCLEOTIDE SEQUENCE</scope>
</reference>
<dbReference type="InterPro" id="IPR057670">
    <property type="entry name" value="SH3_retrovirus"/>
</dbReference>
<keyword evidence="6" id="KW-0229">DNA integration</keyword>
<dbReference type="Proteomes" id="UP001151760">
    <property type="component" value="Unassembled WGS sequence"/>
</dbReference>
<dbReference type="EMBL" id="BQNB010011530">
    <property type="protein sequence ID" value="GJS91763.1"/>
    <property type="molecule type" value="Genomic_DNA"/>
</dbReference>
<keyword evidence="1" id="KW-0540">Nuclease</keyword>
<organism evidence="12 13">
    <name type="scientific">Tanacetum coccineum</name>
    <dbReference type="NCBI Taxonomy" id="301880"/>
    <lineage>
        <taxon>Eukaryota</taxon>
        <taxon>Viridiplantae</taxon>
        <taxon>Streptophyta</taxon>
        <taxon>Embryophyta</taxon>
        <taxon>Tracheophyta</taxon>
        <taxon>Spermatophyta</taxon>
        <taxon>Magnoliopsida</taxon>
        <taxon>eudicotyledons</taxon>
        <taxon>Gunneridae</taxon>
        <taxon>Pentapetalae</taxon>
        <taxon>asterids</taxon>
        <taxon>campanulids</taxon>
        <taxon>Asterales</taxon>
        <taxon>Asteraceae</taxon>
        <taxon>Asteroideae</taxon>
        <taxon>Anthemideae</taxon>
        <taxon>Anthemidinae</taxon>
        <taxon>Tanacetum</taxon>
    </lineage>
</organism>
<keyword evidence="2" id="KW-0479">Metal-binding</keyword>
<dbReference type="PANTHER" id="PTHR42648:SF11">
    <property type="entry name" value="TRANSPOSON TY4-P GAG-POL POLYPROTEIN"/>
    <property type="match status" value="1"/>
</dbReference>
<feature type="region of interest" description="Disordered" evidence="10">
    <location>
        <begin position="199"/>
        <end position="226"/>
    </location>
</feature>
<evidence type="ECO:0000313" key="13">
    <source>
        <dbReference type="Proteomes" id="UP001151760"/>
    </source>
</evidence>
<dbReference type="InterPro" id="IPR039537">
    <property type="entry name" value="Retrotran_Ty1/copia-like"/>
</dbReference>
<sequence length="526" mass="60493">MSTANQQTLAESGTEGRPPILEKESYVQWVSRFLGFLDNKREVGTLMQNSIDNGPYKRKEIVDPTMLKRKYMKQLRIYLLKTKISTMQTSRLMQGTDLSRQERHSRLMNEFDQFAAEAGESLTSVYERFSTLINNMDRNKVKPKEIAINTNFSTNCNLIITQHYSTPTNNRLRTSSNTRNQAIIQDGRMDIQSKKVGYVGNGSRNARRTNKNQATNAGNGHYARDYPKPKVRDAKYFKEQMVLTIKDEAGVNLDTKENDFMLMNAYGDDQLEELNALVIMMARIQPTSNKTNAKPTYDTEVISEDAAPEMIIKFITQIQQNIPVQIQKVRSDNGSEFKNEKLKSHYENLGIMHQTSIARTPQQNVHTYYNKTPYELIKNKKYKVQYFHVFGSLCYPTYDRDDLGKMKPKANIGIFIGYSESSRGFRIYNRITRKIMETIHVKFDELTAMASKCNSSRPRYNCLNFQDLLEDSNETPSKEDLDNLFVIIEDNECPQIVSSLEEPLTNEPTTLVSDNNADESVQEDTA</sequence>
<keyword evidence="4" id="KW-0378">Hydrolase</keyword>
<keyword evidence="5" id="KW-0460">Magnesium</keyword>
<proteinExistence type="predicted"/>
<evidence type="ECO:0000313" key="12">
    <source>
        <dbReference type="EMBL" id="GJS91763.1"/>
    </source>
</evidence>
<feature type="domain" description="Retroviral polymerase SH3-like" evidence="11">
    <location>
        <begin position="392"/>
        <end position="447"/>
    </location>
</feature>
<evidence type="ECO:0000256" key="7">
    <source>
        <dbReference type="ARBA" id="ARBA00022918"/>
    </source>
</evidence>
<accession>A0ABQ4ZSP8</accession>
<dbReference type="Gene3D" id="3.30.420.10">
    <property type="entry name" value="Ribonuclease H-like superfamily/Ribonuclease H"/>
    <property type="match status" value="1"/>
</dbReference>
<evidence type="ECO:0000256" key="2">
    <source>
        <dbReference type="ARBA" id="ARBA00022723"/>
    </source>
</evidence>
<gene>
    <name evidence="12" type="ORF">Tco_0774399</name>
</gene>
<evidence type="ECO:0000256" key="6">
    <source>
        <dbReference type="ARBA" id="ARBA00022908"/>
    </source>
</evidence>
<evidence type="ECO:0000256" key="1">
    <source>
        <dbReference type="ARBA" id="ARBA00022722"/>
    </source>
</evidence>
<feature type="compositionally biased region" description="Polar residues" evidence="10">
    <location>
        <begin position="506"/>
        <end position="515"/>
    </location>
</feature>
<comment type="caution">
    <text evidence="12">The sequence shown here is derived from an EMBL/GenBank/DDBJ whole genome shotgun (WGS) entry which is preliminary data.</text>
</comment>
<evidence type="ECO:0000259" key="11">
    <source>
        <dbReference type="Pfam" id="PF25597"/>
    </source>
</evidence>
<evidence type="ECO:0000256" key="3">
    <source>
        <dbReference type="ARBA" id="ARBA00022759"/>
    </source>
</evidence>
<keyword evidence="3" id="KW-0255">Endonuclease</keyword>
<dbReference type="SUPFAM" id="SSF53098">
    <property type="entry name" value="Ribonuclease H-like"/>
    <property type="match status" value="1"/>
</dbReference>
<keyword evidence="8" id="KW-0808">Transferase</keyword>
<evidence type="ECO:0000256" key="8">
    <source>
        <dbReference type="ARBA" id="ARBA00022932"/>
    </source>
</evidence>
<evidence type="ECO:0000256" key="5">
    <source>
        <dbReference type="ARBA" id="ARBA00022842"/>
    </source>
</evidence>
<protein>
    <submittedName>
        <fullName evidence="12">Integrase, catalytic region, zinc finger, CCHC-type containing protein</fullName>
    </submittedName>
</protein>
<name>A0ABQ4ZSP8_9ASTR</name>
<keyword evidence="9" id="KW-0233">DNA recombination</keyword>
<reference evidence="12" key="1">
    <citation type="journal article" date="2022" name="Int. J. Mol. Sci.">
        <title>Draft Genome of Tanacetum Coccineum: Genomic Comparison of Closely Related Tanacetum-Family Plants.</title>
        <authorList>
            <person name="Yamashiro T."/>
            <person name="Shiraishi A."/>
            <person name="Nakayama K."/>
            <person name="Satake H."/>
        </authorList>
    </citation>
    <scope>NUCLEOTIDE SEQUENCE</scope>
</reference>